<name>A0A109MXP0_9BACI</name>
<dbReference type="PRINTS" id="PR00502">
    <property type="entry name" value="NUDIXFAMILY"/>
</dbReference>
<keyword evidence="2 3" id="KW-0378">Hydrolase</keyword>
<evidence type="ECO:0000313" key="6">
    <source>
        <dbReference type="Proteomes" id="UP000064189"/>
    </source>
</evidence>
<dbReference type="PANTHER" id="PTHR43046:SF2">
    <property type="entry name" value="8-OXO-DGTP DIPHOSPHATASE-RELATED"/>
    <property type="match status" value="1"/>
</dbReference>
<dbReference type="GO" id="GO:0016787">
    <property type="term" value="F:hydrolase activity"/>
    <property type="evidence" value="ECO:0007669"/>
    <property type="project" value="UniProtKB-KW"/>
</dbReference>
<dbReference type="Proteomes" id="UP000064189">
    <property type="component" value="Unassembled WGS sequence"/>
</dbReference>
<organism evidence="5 6">
    <name type="scientific">Peribacillus simplex</name>
    <dbReference type="NCBI Taxonomy" id="1478"/>
    <lineage>
        <taxon>Bacteria</taxon>
        <taxon>Bacillati</taxon>
        <taxon>Bacillota</taxon>
        <taxon>Bacilli</taxon>
        <taxon>Bacillales</taxon>
        <taxon>Bacillaceae</taxon>
        <taxon>Peribacillus</taxon>
    </lineage>
</organism>
<dbReference type="PROSITE" id="PS51462">
    <property type="entry name" value="NUDIX"/>
    <property type="match status" value="1"/>
</dbReference>
<sequence length="160" mass="18086">MVERCKNVWLAVSGLVISDKGEWLVVNKRYGGLKGQWSLPAGFVKHDETVDEAVVREVFEETGIHAEIEGMVGVRSGVIKGEISDNMLVFLLKPLSFEVTAQLDELYEAKFYDPDSLMQEGKQSLLLEQLLAFKKERMQTMLDGLNPGDQFGYTSYKLFM</sequence>
<dbReference type="EMBL" id="LNNH01000023">
    <property type="protein sequence ID" value="KWW18160.1"/>
    <property type="molecule type" value="Genomic_DNA"/>
</dbReference>
<dbReference type="SUPFAM" id="SSF55811">
    <property type="entry name" value="Nudix"/>
    <property type="match status" value="1"/>
</dbReference>
<proteinExistence type="inferred from homology"/>
<gene>
    <name evidence="5" type="ORF">AS888_20105</name>
</gene>
<dbReference type="AlphaFoldDB" id="A0A109MXP0"/>
<dbReference type="InterPro" id="IPR020476">
    <property type="entry name" value="Nudix_hydrolase"/>
</dbReference>
<comment type="cofactor">
    <cofactor evidence="1">
        <name>Mg(2+)</name>
        <dbReference type="ChEBI" id="CHEBI:18420"/>
    </cofactor>
</comment>
<reference evidence="5 6" key="1">
    <citation type="submission" date="2015-11" db="EMBL/GenBank/DDBJ databases">
        <title>Genome Sequence of Bacillus simplex strain VanAntwerpen2.</title>
        <authorList>
            <person name="Couger M.B."/>
        </authorList>
    </citation>
    <scope>NUCLEOTIDE SEQUENCE [LARGE SCALE GENOMIC DNA]</scope>
    <source>
        <strain evidence="5 6">VanAntwerpen02</strain>
    </source>
</reference>
<keyword evidence="6" id="KW-1185">Reference proteome</keyword>
<dbReference type="Pfam" id="PF00293">
    <property type="entry name" value="NUDIX"/>
    <property type="match status" value="1"/>
</dbReference>
<evidence type="ECO:0000256" key="3">
    <source>
        <dbReference type="RuleBase" id="RU003476"/>
    </source>
</evidence>
<comment type="caution">
    <text evidence="5">The sequence shown here is derived from an EMBL/GenBank/DDBJ whole genome shotgun (WGS) entry which is preliminary data.</text>
</comment>
<dbReference type="InterPro" id="IPR020084">
    <property type="entry name" value="NUDIX_hydrolase_CS"/>
</dbReference>
<evidence type="ECO:0000313" key="5">
    <source>
        <dbReference type="EMBL" id="KWW18160.1"/>
    </source>
</evidence>
<evidence type="ECO:0000256" key="2">
    <source>
        <dbReference type="ARBA" id="ARBA00022801"/>
    </source>
</evidence>
<feature type="domain" description="Nudix hydrolase" evidence="4">
    <location>
        <begin position="7"/>
        <end position="143"/>
    </location>
</feature>
<dbReference type="InterPro" id="IPR015797">
    <property type="entry name" value="NUDIX_hydrolase-like_dom_sf"/>
</dbReference>
<dbReference type="InterPro" id="IPR000086">
    <property type="entry name" value="NUDIX_hydrolase_dom"/>
</dbReference>
<evidence type="ECO:0000256" key="1">
    <source>
        <dbReference type="ARBA" id="ARBA00001946"/>
    </source>
</evidence>
<dbReference type="PANTHER" id="PTHR43046">
    <property type="entry name" value="GDP-MANNOSE MANNOSYL HYDROLASE"/>
    <property type="match status" value="1"/>
</dbReference>
<dbReference type="RefSeq" id="WP_061142441.1">
    <property type="nucleotide sequence ID" value="NZ_LNNH01000023.1"/>
</dbReference>
<dbReference type="Gene3D" id="3.90.79.10">
    <property type="entry name" value="Nucleoside Triphosphate Pyrophosphohydrolase"/>
    <property type="match status" value="1"/>
</dbReference>
<evidence type="ECO:0000259" key="4">
    <source>
        <dbReference type="PROSITE" id="PS51462"/>
    </source>
</evidence>
<accession>A0A109MXP0</accession>
<protein>
    <submittedName>
        <fullName evidence="5">NUDIX hydrolase</fullName>
    </submittedName>
</protein>
<comment type="similarity">
    <text evidence="3">Belongs to the Nudix hydrolase family.</text>
</comment>
<dbReference type="PROSITE" id="PS00893">
    <property type="entry name" value="NUDIX_BOX"/>
    <property type="match status" value="1"/>
</dbReference>